<dbReference type="NCBIfam" id="TIGR01932">
    <property type="entry name" value="hflC"/>
    <property type="match status" value="1"/>
</dbReference>
<dbReference type="Gene3D" id="3.30.479.30">
    <property type="entry name" value="Band 7 domain"/>
    <property type="match status" value="1"/>
</dbReference>
<evidence type="ECO:0000256" key="6">
    <source>
        <dbReference type="PIRNR" id="PIRNR005651"/>
    </source>
</evidence>
<dbReference type="InterPro" id="IPR010200">
    <property type="entry name" value="HflC"/>
</dbReference>
<dbReference type="AlphaFoldDB" id="A0A656HAW4"/>
<dbReference type="Pfam" id="PF01145">
    <property type="entry name" value="Band_7"/>
    <property type="match status" value="1"/>
</dbReference>
<dbReference type="RefSeq" id="WP_002707355.1">
    <property type="nucleotide sequence ID" value="NZ_JH651384.1"/>
</dbReference>
<dbReference type="OrthoDB" id="9812991at2"/>
<keyword evidence="9" id="KW-1185">Reference proteome</keyword>
<organism evidence="8 9">
    <name type="scientific">Thiothrix nivea (strain ATCC 35100 / DSM 5205 / JP2)</name>
    <dbReference type="NCBI Taxonomy" id="870187"/>
    <lineage>
        <taxon>Bacteria</taxon>
        <taxon>Pseudomonadati</taxon>
        <taxon>Pseudomonadota</taxon>
        <taxon>Gammaproteobacteria</taxon>
        <taxon>Thiotrichales</taxon>
        <taxon>Thiotrichaceae</taxon>
        <taxon>Thiothrix</taxon>
    </lineage>
</organism>
<protein>
    <recommendedName>
        <fullName evidence="6">Protein HflC</fullName>
    </recommendedName>
</protein>
<gene>
    <name evidence="8" type="ORF">Thini_0767</name>
</gene>
<comment type="function">
    <text evidence="6">HflC and HflK could regulate a protease.</text>
</comment>
<dbReference type="SMART" id="SM00244">
    <property type="entry name" value="PHB"/>
    <property type="match status" value="1"/>
</dbReference>
<comment type="subcellular location">
    <subcellularLocation>
        <location evidence="1">Membrane</location>
        <topology evidence="1">Single-pass membrane protein</topology>
    </subcellularLocation>
</comment>
<dbReference type="InterPro" id="IPR036013">
    <property type="entry name" value="Band_7/SPFH_dom_sf"/>
</dbReference>
<keyword evidence="5" id="KW-0472">Membrane</keyword>
<dbReference type="InterPro" id="IPR001107">
    <property type="entry name" value="Band_7"/>
</dbReference>
<evidence type="ECO:0000256" key="1">
    <source>
        <dbReference type="ARBA" id="ARBA00004167"/>
    </source>
</evidence>
<dbReference type="CDD" id="cd03405">
    <property type="entry name" value="SPFH_HflC"/>
    <property type="match status" value="1"/>
</dbReference>
<proteinExistence type="inferred from homology"/>
<reference evidence="9" key="1">
    <citation type="journal article" date="2011" name="Stand. Genomic Sci.">
        <title>Genome sequence of the filamentous, gliding Thiothrix nivea neotype strain (JP2(T)).</title>
        <authorList>
            <person name="Lapidus A."/>
            <person name="Nolan M."/>
            <person name="Lucas S."/>
            <person name="Glavina Del Rio T."/>
            <person name="Tice H."/>
            <person name="Cheng J.F."/>
            <person name="Tapia R."/>
            <person name="Han C."/>
            <person name="Goodwin L."/>
            <person name="Pitluck S."/>
            <person name="Liolios K."/>
            <person name="Pagani I."/>
            <person name="Ivanova N."/>
            <person name="Huntemann M."/>
            <person name="Mavromatis K."/>
            <person name="Mikhailova N."/>
            <person name="Pati A."/>
            <person name="Chen A."/>
            <person name="Palaniappan K."/>
            <person name="Land M."/>
            <person name="Brambilla E.M."/>
            <person name="Rohde M."/>
            <person name="Abt B."/>
            <person name="Verbarg S."/>
            <person name="Goker M."/>
            <person name="Bristow J."/>
            <person name="Eisen J.A."/>
            <person name="Markowitz V."/>
            <person name="Hugenholtz P."/>
            <person name="Kyrpides N.C."/>
            <person name="Klenk H.P."/>
            <person name="Woyke T."/>
        </authorList>
    </citation>
    <scope>NUCLEOTIDE SEQUENCE [LARGE SCALE GENOMIC DNA]</scope>
    <source>
        <strain evidence="9">ATCC 35100 / DSM 5205 / JP2</strain>
    </source>
</reference>
<comment type="similarity">
    <text evidence="2 6">Belongs to the band 7/mec-2 family. HflC subfamily.</text>
</comment>
<dbReference type="EMBL" id="JH651384">
    <property type="protein sequence ID" value="EIJ33403.1"/>
    <property type="molecule type" value="Genomic_DNA"/>
</dbReference>
<dbReference type="PANTHER" id="PTHR42911:SF1">
    <property type="entry name" value="MODULATOR OF FTSH PROTEASE HFLC"/>
    <property type="match status" value="1"/>
</dbReference>
<evidence type="ECO:0000256" key="4">
    <source>
        <dbReference type="ARBA" id="ARBA00022989"/>
    </source>
</evidence>
<evidence type="ECO:0000259" key="7">
    <source>
        <dbReference type="SMART" id="SM00244"/>
    </source>
</evidence>
<evidence type="ECO:0000256" key="3">
    <source>
        <dbReference type="ARBA" id="ARBA00022692"/>
    </source>
</evidence>
<dbReference type="PANTHER" id="PTHR42911">
    <property type="entry name" value="MODULATOR OF FTSH PROTEASE HFLC"/>
    <property type="match status" value="1"/>
</dbReference>
<evidence type="ECO:0000256" key="5">
    <source>
        <dbReference type="ARBA" id="ARBA00023136"/>
    </source>
</evidence>
<keyword evidence="8" id="KW-0645">Protease</keyword>
<dbReference type="GO" id="GO:0016020">
    <property type="term" value="C:membrane"/>
    <property type="evidence" value="ECO:0007669"/>
    <property type="project" value="UniProtKB-SubCell"/>
</dbReference>
<keyword evidence="3" id="KW-0812">Transmembrane</keyword>
<keyword evidence="4" id="KW-1133">Transmembrane helix</keyword>
<dbReference type="GO" id="GO:0008233">
    <property type="term" value="F:peptidase activity"/>
    <property type="evidence" value="ECO:0007669"/>
    <property type="project" value="UniProtKB-KW"/>
</dbReference>
<dbReference type="GO" id="GO:0006508">
    <property type="term" value="P:proteolysis"/>
    <property type="evidence" value="ECO:0007669"/>
    <property type="project" value="UniProtKB-KW"/>
</dbReference>
<feature type="domain" description="Band 7" evidence="7">
    <location>
        <begin position="20"/>
        <end position="188"/>
    </location>
</feature>
<dbReference type="PIRSF" id="PIRSF005651">
    <property type="entry name" value="HflC"/>
    <property type="match status" value="1"/>
</dbReference>
<dbReference type="Proteomes" id="UP000005317">
    <property type="component" value="Unassembled WGS sequence"/>
</dbReference>
<evidence type="ECO:0000313" key="9">
    <source>
        <dbReference type="Proteomes" id="UP000005317"/>
    </source>
</evidence>
<accession>A0A656HAW4</accession>
<name>A0A656HAW4_THINJ</name>
<evidence type="ECO:0000313" key="8">
    <source>
        <dbReference type="EMBL" id="EIJ33403.1"/>
    </source>
</evidence>
<dbReference type="SUPFAM" id="SSF117892">
    <property type="entry name" value="Band 7/SPFH domain"/>
    <property type="match status" value="1"/>
</dbReference>
<keyword evidence="8" id="KW-0378">Hydrolase</keyword>
<sequence precursor="true">MDIKNTIVAAIGLLLFLLSSSLYMVDQRQRAILFKFREIVNDDIGPGLHFRLPFVNTVSKFPSQILTLNSESERFLTGEKKYVQVDFFVKWRIKDFASFYRSTGGGSVDSAIQNAQNRLEQLMKDGLRNEFSRRTIEEALSAERGNIMQGLENKSNEVAKQLGIEVVDVRVSKIDFPETVSNSVFERMRSERQRVAEDFRSRGKEEAEKIKADADRQATIIRAEAYKDAEKIRGEGDAKAAEIYAAAYQRDPEFYAFYRSINAYKNTLGKGDDVMVLEPDSEFFRYFKQQSGQ</sequence>
<evidence type="ECO:0000256" key="2">
    <source>
        <dbReference type="ARBA" id="ARBA00007862"/>
    </source>
</evidence>